<evidence type="ECO:0000313" key="4">
    <source>
        <dbReference type="EMBL" id="RRR23040.1"/>
    </source>
</evidence>
<dbReference type="EMBL" id="CP031356">
    <property type="protein sequence ID" value="AXK44428.1"/>
    <property type="molecule type" value="Genomic_DNA"/>
</dbReference>
<reference evidence="4 6" key="2">
    <citation type="submission" date="2018-08" db="EMBL/GenBank/DDBJ databases">
        <title>Brachybacterium saurashtrense DSM 23186.</title>
        <authorList>
            <person name="Li Y."/>
        </authorList>
    </citation>
    <scope>NUCLEOTIDE SEQUENCE [LARGE SCALE GENOMIC DNA]</scope>
    <source>
        <strain evidence="4 6">DSM 23186</strain>
    </source>
</reference>
<dbReference type="Proteomes" id="UP000254236">
    <property type="component" value="Chromosome"/>
</dbReference>
<dbReference type="InterPro" id="IPR019692">
    <property type="entry name" value="CFP-6_PH"/>
</dbReference>
<dbReference type="KEGG" id="bsau:DWV08_01515"/>
<name>A0A345YKH6_9MICO</name>
<sequence>MPHDEPSSPPEHDDAIALRPRSATVISLLVWVLGAGLAIDAVLRAGWQGVAVLPVPVLIMALVWAVLWLPRVVVHRDRVEVRNIVVTHHVPFAALEKVRLGAMLRLDVAGPSGVRTLTAWNAPALGRENPLRREAVIHEQNLRGRGLTRSEKLAHDQQRSRSAVLEERFVAWMAQQRGAQGAPGGDARVSTRPNLLPLAVLAVCVLLVLARTML</sequence>
<evidence type="ECO:0000313" key="6">
    <source>
        <dbReference type="Proteomes" id="UP000282185"/>
    </source>
</evidence>
<dbReference type="EMBL" id="QSWH01000003">
    <property type="protein sequence ID" value="RRR23040.1"/>
    <property type="molecule type" value="Genomic_DNA"/>
</dbReference>
<keyword evidence="1" id="KW-0472">Membrane</keyword>
<proteinExistence type="predicted"/>
<evidence type="ECO:0000313" key="5">
    <source>
        <dbReference type="Proteomes" id="UP000254236"/>
    </source>
</evidence>
<keyword evidence="1" id="KW-1133">Transmembrane helix</keyword>
<feature type="transmembrane region" description="Helical" evidence="1">
    <location>
        <begin position="195"/>
        <end position="213"/>
    </location>
</feature>
<feature type="transmembrane region" description="Helical" evidence="1">
    <location>
        <begin position="49"/>
        <end position="69"/>
    </location>
</feature>
<evidence type="ECO:0000256" key="1">
    <source>
        <dbReference type="SAM" id="Phobius"/>
    </source>
</evidence>
<organism evidence="4 6">
    <name type="scientific">Brachybacterium saurashtrense</name>
    <dbReference type="NCBI Taxonomy" id="556288"/>
    <lineage>
        <taxon>Bacteria</taxon>
        <taxon>Bacillati</taxon>
        <taxon>Actinomycetota</taxon>
        <taxon>Actinomycetes</taxon>
        <taxon>Micrococcales</taxon>
        <taxon>Dermabacteraceae</taxon>
        <taxon>Brachybacterium</taxon>
    </lineage>
</organism>
<feature type="domain" description="Low molecular weight protein antigen 6 PH" evidence="2">
    <location>
        <begin position="70"/>
        <end position="120"/>
    </location>
</feature>
<dbReference type="Pfam" id="PF10756">
    <property type="entry name" value="bPH_6"/>
    <property type="match status" value="1"/>
</dbReference>
<evidence type="ECO:0000259" key="2">
    <source>
        <dbReference type="Pfam" id="PF10756"/>
    </source>
</evidence>
<dbReference type="OrthoDB" id="4793051at2"/>
<dbReference type="RefSeq" id="WP_115412183.1">
    <property type="nucleotide sequence ID" value="NZ_CP031356.1"/>
</dbReference>
<reference evidence="3 5" key="1">
    <citation type="submission" date="2018-07" db="EMBL/GenBank/DDBJ databases">
        <title>Brachybacterium saurashtrense DSM 23186 genome sequence.</title>
        <authorList>
            <person name="Guo L."/>
        </authorList>
    </citation>
    <scope>NUCLEOTIDE SEQUENCE [LARGE SCALE GENOMIC DNA]</scope>
    <source>
        <strain evidence="3 5">DSM 23186</strain>
    </source>
</reference>
<dbReference type="AlphaFoldDB" id="A0A345YKH6"/>
<keyword evidence="5" id="KW-1185">Reference proteome</keyword>
<protein>
    <recommendedName>
        <fullName evidence="2">Low molecular weight protein antigen 6 PH domain-containing protein</fullName>
    </recommendedName>
</protein>
<feature type="transmembrane region" description="Helical" evidence="1">
    <location>
        <begin position="25"/>
        <end position="43"/>
    </location>
</feature>
<evidence type="ECO:0000313" key="3">
    <source>
        <dbReference type="EMBL" id="AXK44428.1"/>
    </source>
</evidence>
<dbReference type="Proteomes" id="UP000282185">
    <property type="component" value="Unassembled WGS sequence"/>
</dbReference>
<gene>
    <name evidence="3" type="ORF">DWV08_01515</name>
    <name evidence="4" type="ORF">DXU92_06645</name>
</gene>
<accession>A0A345YKH6</accession>
<keyword evidence="1" id="KW-0812">Transmembrane</keyword>